<proteinExistence type="predicted"/>
<evidence type="ECO:0000313" key="7">
    <source>
        <dbReference type="EMBL" id="JAS48451.1"/>
    </source>
</evidence>
<dbReference type="SMART" id="SM00249">
    <property type="entry name" value="PHD"/>
    <property type="match status" value="1"/>
</dbReference>
<reference evidence="7" key="1">
    <citation type="submission" date="2015-11" db="EMBL/GenBank/DDBJ databases">
        <title>De novo transcriptome assembly of four potential Pierce s Disease insect vectors from Arizona vineyards.</title>
        <authorList>
            <person name="Tassone E.E."/>
        </authorList>
    </citation>
    <scope>NUCLEOTIDE SEQUENCE</scope>
</reference>
<dbReference type="Pfam" id="PF00628">
    <property type="entry name" value="PHD"/>
    <property type="match status" value="1"/>
</dbReference>
<name>A0A1B6FE36_9HEMI</name>
<evidence type="ECO:0000256" key="5">
    <source>
        <dbReference type="SAM" id="Coils"/>
    </source>
</evidence>
<dbReference type="EMBL" id="GECZ01021318">
    <property type="protein sequence ID" value="JAS48451.1"/>
    <property type="molecule type" value="Transcribed_RNA"/>
</dbReference>
<sequence length="105" mass="12149">TTCAKCSELLTEDNAVACNLCSAGYHSYCADLSFRLVRESHWTSYHWVCPKCLEKKPRFYTVARSGLYAERLLEGMQRLESEVAKLDNRLLGMEKTLKRLEKRLN</sequence>
<dbReference type="InterPro" id="IPR019787">
    <property type="entry name" value="Znf_PHD-finger"/>
</dbReference>
<evidence type="ECO:0000256" key="1">
    <source>
        <dbReference type="ARBA" id="ARBA00022723"/>
    </source>
</evidence>
<feature type="domain" description="PHD-type" evidence="6">
    <location>
        <begin position="1"/>
        <end position="55"/>
    </location>
</feature>
<keyword evidence="3" id="KW-0862">Zinc</keyword>
<dbReference type="InterPro" id="IPR001965">
    <property type="entry name" value="Znf_PHD"/>
</dbReference>
<evidence type="ECO:0000259" key="6">
    <source>
        <dbReference type="PROSITE" id="PS50016"/>
    </source>
</evidence>
<feature type="coiled-coil region" evidence="5">
    <location>
        <begin position="69"/>
        <end position="103"/>
    </location>
</feature>
<gene>
    <name evidence="7" type="ORF">g.45735</name>
</gene>
<dbReference type="AlphaFoldDB" id="A0A1B6FE36"/>
<dbReference type="Gene3D" id="3.30.40.10">
    <property type="entry name" value="Zinc/RING finger domain, C3HC4 (zinc finger)"/>
    <property type="match status" value="1"/>
</dbReference>
<dbReference type="GO" id="GO:0008270">
    <property type="term" value="F:zinc ion binding"/>
    <property type="evidence" value="ECO:0007669"/>
    <property type="project" value="UniProtKB-KW"/>
</dbReference>
<dbReference type="SUPFAM" id="SSF57903">
    <property type="entry name" value="FYVE/PHD zinc finger"/>
    <property type="match status" value="1"/>
</dbReference>
<dbReference type="PROSITE" id="PS50016">
    <property type="entry name" value="ZF_PHD_2"/>
    <property type="match status" value="1"/>
</dbReference>
<keyword evidence="1" id="KW-0479">Metal-binding</keyword>
<organism evidence="7">
    <name type="scientific">Cuerna arida</name>
    <dbReference type="NCBI Taxonomy" id="1464854"/>
    <lineage>
        <taxon>Eukaryota</taxon>
        <taxon>Metazoa</taxon>
        <taxon>Ecdysozoa</taxon>
        <taxon>Arthropoda</taxon>
        <taxon>Hexapoda</taxon>
        <taxon>Insecta</taxon>
        <taxon>Pterygota</taxon>
        <taxon>Neoptera</taxon>
        <taxon>Paraneoptera</taxon>
        <taxon>Hemiptera</taxon>
        <taxon>Auchenorrhyncha</taxon>
        <taxon>Membracoidea</taxon>
        <taxon>Cicadellidae</taxon>
        <taxon>Cicadellinae</taxon>
        <taxon>Proconiini</taxon>
        <taxon>Cuerna</taxon>
    </lineage>
</organism>
<protein>
    <recommendedName>
        <fullName evidence="6">PHD-type domain-containing protein</fullName>
    </recommendedName>
</protein>
<evidence type="ECO:0000256" key="4">
    <source>
        <dbReference type="PROSITE-ProRule" id="PRU00146"/>
    </source>
</evidence>
<keyword evidence="5" id="KW-0175">Coiled coil</keyword>
<evidence type="ECO:0000256" key="2">
    <source>
        <dbReference type="ARBA" id="ARBA00022771"/>
    </source>
</evidence>
<feature type="non-terminal residue" evidence="7">
    <location>
        <position position="1"/>
    </location>
</feature>
<dbReference type="PROSITE" id="PS01359">
    <property type="entry name" value="ZF_PHD_1"/>
    <property type="match status" value="1"/>
</dbReference>
<evidence type="ECO:0000256" key="3">
    <source>
        <dbReference type="ARBA" id="ARBA00022833"/>
    </source>
</evidence>
<keyword evidence="2 4" id="KW-0863">Zinc-finger</keyword>
<accession>A0A1B6FE36</accession>
<dbReference type="InterPro" id="IPR011011">
    <property type="entry name" value="Znf_FYVE_PHD"/>
</dbReference>
<dbReference type="InterPro" id="IPR013083">
    <property type="entry name" value="Znf_RING/FYVE/PHD"/>
</dbReference>
<dbReference type="InterPro" id="IPR019786">
    <property type="entry name" value="Zinc_finger_PHD-type_CS"/>
</dbReference>